<name>A0A9D1P1Q7_9FIRM</name>
<feature type="domain" description="Periplasmic binding protein" evidence="5">
    <location>
        <begin position="65"/>
        <end position="334"/>
    </location>
</feature>
<dbReference type="SUPFAM" id="SSF53822">
    <property type="entry name" value="Periplasmic binding protein-like I"/>
    <property type="match status" value="1"/>
</dbReference>
<dbReference type="InterPro" id="IPR025997">
    <property type="entry name" value="SBP_2_dom"/>
</dbReference>
<dbReference type="AlphaFoldDB" id="A0A9D1P1Q7"/>
<dbReference type="PANTHER" id="PTHR30036:SF7">
    <property type="entry name" value="ABC TRANSPORTER PERIPLASMIC-BINDING PROTEIN YPHF"/>
    <property type="match status" value="1"/>
</dbReference>
<dbReference type="Proteomes" id="UP000824169">
    <property type="component" value="Unassembled WGS sequence"/>
</dbReference>
<dbReference type="CDD" id="cd01540">
    <property type="entry name" value="PBP1_arabinose_binding"/>
    <property type="match status" value="1"/>
</dbReference>
<evidence type="ECO:0000259" key="5">
    <source>
        <dbReference type="Pfam" id="PF13407"/>
    </source>
</evidence>
<evidence type="ECO:0000256" key="1">
    <source>
        <dbReference type="ARBA" id="ARBA00004196"/>
    </source>
</evidence>
<evidence type="ECO:0000256" key="4">
    <source>
        <dbReference type="SAM" id="SignalP"/>
    </source>
</evidence>
<dbReference type="Pfam" id="PF13407">
    <property type="entry name" value="Peripla_BP_4"/>
    <property type="match status" value="1"/>
</dbReference>
<sequence length="360" mass="37468">MKRKVVAMFLTAAMGASLLAGCGSGGTDASSNSASSGSGAETSSSGSGSSETGTGEDGDLLIYGIYKSGDQTWFLNEGAAAQAAVEKLGGTFIYVDVALDSNKYLTAIDNAIANQADGIVTCTPEQTTSQAVVDKCNEAGIPVVACDDPLETDDGEKLAPWVCIDGYSIGQANGEWLANYVNENNLAEDPEVGLLLMTIDTVSSCVPRIDGELEKFTELVPNFDESRIFRADNDGTTDKGNTAATAVITAHPEIKKWMVTGANEECCIGAVRALESAGLDAEACVVGLGAYMAKDEWNDKGADGTCMKASTYFSETQVGEGSIDVLMQLINGEEPPMETAVSAEVVTPENYKEVMGSAAD</sequence>
<feature type="signal peptide" evidence="4">
    <location>
        <begin position="1"/>
        <end position="20"/>
    </location>
</feature>
<evidence type="ECO:0000256" key="2">
    <source>
        <dbReference type="ARBA" id="ARBA00007639"/>
    </source>
</evidence>
<gene>
    <name evidence="6" type="ORF">IAB71_00800</name>
</gene>
<evidence type="ECO:0000313" key="6">
    <source>
        <dbReference type="EMBL" id="HIV24320.1"/>
    </source>
</evidence>
<dbReference type="InterPro" id="IPR050555">
    <property type="entry name" value="Bact_Solute-Bind_Prot2"/>
</dbReference>
<dbReference type="PANTHER" id="PTHR30036">
    <property type="entry name" value="D-XYLOSE-BINDING PERIPLASMIC PROTEIN"/>
    <property type="match status" value="1"/>
</dbReference>
<dbReference type="EMBL" id="DVOO01000003">
    <property type="protein sequence ID" value="HIV24320.1"/>
    <property type="molecule type" value="Genomic_DNA"/>
</dbReference>
<protein>
    <submittedName>
        <fullName evidence="6">Arabinose ABC transporter substrate-binding protein</fullName>
    </submittedName>
</protein>
<comment type="similarity">
    <text evidence="2">Belongs to the bacterial solute-binding protein 2 family.</text>
</comment>
<feature type="compositionally biased region" description="Low complexity" evidence="3">
    <location>
        <begin position="30"/>
        <end position="53"/>
    </location>
</feature>
<feature type="region of interest" description="Disordered" evidence="3">
    <location>
        <begin position="30"/>
        <end position="55"/>
    </location>
</feature>
<dbReference type="PROSITE" id="PS51257">
    <property type="entry name" value="PROKAR_LIPOPROTEIN"/>
    <property type="match status" value="1"/>
</dbReference>
<dbReference type="GO" id="GO:0030288">
    <property type="term" value="C:outer membrane-bounded periplasmic space"/>
    <property type="evidence" value="ECO:0007669"/>
    <property type="project" value="TreeGrafter"/>
</dbReference>
<dbReference type="InterPro" id="IPR028082">
    <property type="entry name" value="Peripla_BP_I"/>
</dbReference>
<evidence type="ECO:0000313" key="7">
    <source>
        <dbReference type="Proteomes" id="UP000824169"/>
    </source>
</evidence>
<dbReference type="Gene3D" id="3.40.50.2300">
    <property type="match status" value="2"/>
</dbReference>
<reference evidence="6" key="1">
    <citation type="submission" date="2020-10" db="EMBL/GenBank/DDBJ databases">
        <authorList>
            <person name="Gilroy R."/>
        </authorList>
    </citation>
    <scope>NUCLEOTIDE SEQUENCE</scope>
    <source>
        <strain evidence="6">CHK188-20938</strain>
    </source>
</reference>
<dbReference type="GO" id="GO:0042882">
    <property type="term" value="P:L-arabinose transmembrane transport"/>
    <property type="evidence" value="ECO:0007669"/>
    <property type="project" value="InterPro"/>
</dbReference>
<accession>A0A9D1P1Q7</accession>
<proteinExistence type="inferred from homology"/>
<dbReference type="InterPro" id="IPR026266">
    <property type="entry name" value="AraF"/>
</dbReference>
<comment type="subcellular location">
    <subcellularLocation>
        <location evidence="1">Cell envelope</location>
    </subcellularLocation>
</comment>
<organism evidence="6 7">
    <name type="scientific">Candidatus Scatomonas pullistercoris</name>
    <dbReference type="NCBI Taxonomy" id="2840920"/>
    <lineage>
        <taxon>Bacteria</taxon>
        <taxon>Bacillati</taxon>
        <taxon>Bacillota</taxon>
        <taxon>Clostridia</taxon>
        <taxon>Lachnospirales</taxon>
        <taxon>Lachnospiraceae</taxon>
        <taxon>Lachnospiraceae incertae sedis</taxon>
        <taxon>Candidatus Scatomonas</taxon>
    </lineage>
</organism>
<reference evidence="6" key="2">
    <citation type="journal article" date="2021" name="PeerJ">
        <title>Extensive microbial diversity within the chicken gut microbiome revealed by metagenomics and culture.</title>
        <authorList>
            <person name="Gilroy R."/>
            <person name="Ravi A."/>
            <person name="Getino M."/>
            <person name="Pursley I."/>
            <person name="Horton D.L."/>
            <person name="Alikhan N.F."/>
            <person name="Baker D."/>
            <person name="Gharbi K."/>
            <person name="Hall N."/>
            <person name="Watson M."/>
            <person name="Adriaenssens E.M."/>
            <person name="Foster-Nyarko E."/>
            <person name="Jarju S."/>
            <person name="Secka A."/>
            <person name="Antonio M."/>
            <person name="Oren A."/>
            <person name="Chaudhuri R.R."/>
            <person name="La Ragione R."/>
            <person name="Hildebrand F."/>
            <person name="Pallen M.J."/>
        </authorList>
    </citation>
    <scope>NUCLEOTIDE SEQUENCE</scope>
    <source>
        <strain evidence="6">CHK188-20938</strain>
    </source>
</reference>
<comment type="caution">
    <text evidence="6">The sequence shown here is derived from an EMBL/GenBank/DDBJ whole genome shotgun (WGS) entry which is preliminary data.</text>
</comment>
<evidence type="ECO:0000256" key="3">
    <source>
        <dbReference type="SAM" id="MobiDB-lite"/>
    </source>
</evidence>
<dbReference type="GO" id="GO:0030246">
    <property type="term" value="F:carbohydrate binding"/>
    <property type="evidence" value="ECO:0007669"/>
    <property type="project" value="TreeGrafter"/>
</dbReference>
<keyword evidence="4" id="KW-0732">Signal</keyword>
<feature type="chain" id="PRO_5038789162" evidence="4">
    <location>
        <begin position="21"/>
        <end position="360"/>
    </location>
</feature>